<evidence type="ECO:0000313" key="1">
    <source>
        <dbReference type="EMBL" id="TYC49888.1"/>
    </source>
</evidence>
<dbReference type="OrthoDB" id="2088193at2"/>
<dbReference type="RefSeq" id="WP_148622447.1">
    <property type="nucleotide sequence ID" value="NZ_SDGZ01000013.1"/>
</dbReference>
<dbReference type="EMBL" id="SDGZ01000013">
    <property type="protein sequence ID" value="TYC49888.1"/>
    <property type="molecule type" value="Genomic_DNA"/>
</dbReference>
<evidence type="ECO:0000313" key="2">
    <source>
        <dbReference type="Proteomes" id="UP000371977"/>
    </source>
</evidence>
<sequence length="120" mass="13519">MKDFKVNQDGDLTLFQDIVTVEDSEQIKQSVYIILKTHLGEMPFEPNFGLSWSNIFVKRVVPDYILQDIKTAILTTSTIISSVGDFKFTQDRKTRALTVSFTLSLVNSTNIETEVVLNAG</sequence>
<dbReference type="InterPro" id="IPR020288">
    <property type="entry name" value="Sheath_initiator"/>
</dbReference>
<protein>
    <submittedName>
        <fullName evidence="1">DUF2634 domain-containing protein</fullName>
    </submittedName>
</protein>
<name>A0A6C2C7F3_9LACO</name>
<keyword evidence="2" id="KW-1185">Reference proteome</keyword>
<gene>
    <name evidence="1" type="ORF">ESZ50_04670</name>
</gene>
<dbReference type="Pfam" id="PF10934">
    <property type="entry name" value="Sheath_initiator"/>
    <property type="match status" value="1"/>
</dbReference>
<reference evidence="1 2" key="1">
    <citation type="submission" date="2019-01" db="EMBL/GenBank/DDBJ databases">
        <title>Weissella sp. nov., a novel lactic acid bacterium isolated from animal feces.</title>
        <authorList>
            <person name="Wang L.-T."/>
        </authorList>
    </citation>
    <scope>NUCLEOTIDE SEQUENCE [LARGE SCALE GENOMIC DNA]</scope>
    <source>
        <strain evidence="1 2">8H-2</strain>
    </source>
</reference>
<organism evidence="1 2">
    <name type="scientific">Weissella muntiaci</name>
    <dbReference type="NCBI Taxonomy" id="2508881"/>
    <lineage>
        <taxon>Bacteria</taxon>
        <taxon>Bacillati</taxon>
        <taxon>Bacillota</taxon>
        <taxon>Bacilli</taxon>
        <taxon>Lactobacillales</taxon>
        <taxon>Lactobacillaceae</taxon>
        <taxon>Weissella</taxon>
    </lineage>
</organism>
<proteinExistence type="predicted"/>
<accession>A0A6C2C7F3</accession>
<dbReference type="AlphaFoldDB" id="A0A6C2C7F3"/>
<comment type="caution">
    <text evidence="1">The sequence shown here is derived from an EMBL/GenBank/DDBJ whole genome shotgun (WGS) entry which is preliminary data.</text>
</comment>
<dbReference type="Proteomes" id="UP000371977">
    <property type="component" value="Unassembled WGS sequence"/>
</dbReference>
<dbReference type="Gene3D" id="3.10.450.40">
    <property type="match status" value="1"/>
</dbReference>
<dbReference type="SUPFAM" id="SSF160719">
    <property type="entry name" value="gpW/gp25-like"/>
    <property type="match status" value="1"/>
</dbReference>